<organism evidence="3 4">
    <name type="scientific">Brevundimonas viscosa</name>
    <dbReference type="NCBI Taxonomy" id="871741"/>
    <lineage>
        <taxon>Bacteria</taxon>
        <taxon>Pseudomonadati</taxon>
        <taxon>Pseudomonadota</taxon>
        <taxon>Alphaproteobacteria</taxon>
        <taxon>Caulobacterales</taxon>
        <taxon>Caulobacteraceae</taxon>
        <taxon>Brevundimonas</taxon>
    </lineage>
</organism>
<accession>A0A1I6PE89</accession>
<evidence type="ECO:0000313" key="3">
    <source>
        <dbReference type="EMBL" id="SFS38483.1"/>
    </source>
</evidence>
<feature type="chain" id="PRO_5011510795" description="Secreted protein" evidence="2">
    <location>
        <begin position="22"/>
        <end position="144"/>
    </location>
</feature>
<gene>
    <name evidence="3" type="ORF">SAMN05192570_1080</name>
</gene>
<dbReference type="STRING" id="871741.SAMN05192570_1080"/>
<name>A0A1I6PE89_9CAUL</name>
<evidence type="ECO:0008006" key="5">
    <source>
        <dbReference type="Google" id="ProtNLM"/>
    </source>
</evidence>
<dbReference type="EMBL" id="FOZV01000001">
    <property type="protein sequence ID" value="SFS38483.1"/>
    <property type="molecule type" value="Genomic_DNA"/>
</dbReference>
<proteinExistence type="predicted"/>
<dbReference type="Proteomes" id="UP000198788">
    <property type="component" value="Unassembled WGS sequence"/>
</dbReference>
<protein>
    <recommendedName>
        <fullName evidence="5">Secreted protein</fullName>
    </recommendedName>
</protein>
<evidence type="ECO:0000313" key="4">
    <source>
        <dbReference type="Proteomes" id="UP000198788"/>
    </source>
</evidence>
<dbReference type="AlphaFoldDB" id="A0A1I6PE89"/>
<feature type="compositionally biased region" description="Basic and acidic residues" evidence="1">
    <location>
        <begin position="125"/>
        <end position="144"/>
    </location>
</feature>
<sequence length="144" mass="14908">MLTSVLLANLVLIAAAPPPGAEEVLARLDLTSFPNSTGPRHLQGPATPAAAGFSEASSGENGWAFRTIPADGTGGGWQLGLRVLETNGEAVVVCFTDIARNGGSYFVQTALTLTPTADGYTARSGPERADCPEWRRRSDAAPPA</sequence>
<evidence type="ECO:0000256" key="2">
    <source>
        <dbReference type="SAM" id="SignalP"/>
    </source>
</evidence>
<feature type="signal peptide" evidence="2">
    <location>
        <begin position="1"/>
        <end position="21"/>
    </location>
</feature>
<keyword evidence="4" id="KW-1185">Reference proteome</keyword>
<feature type="region of interest" description="Disordered" evidence="1">
    <location>
        <begin position="36"/>
        <end position="55"/>
    </location>
</feature>
<keyword evidence="2" id="KW-0732">Signal</keyword>
<reference evidence="4" key="1">
    <citation type="submission" date="2016-10" db="EMBL/GenBank/DDBJ databases">
        <authorList>
            <person name="Varghese N."/>
            <person name="Submissions S."/>
        </authorList>
    </citation>
    <scope>NUCLEOTIDE SEQUENCE [LARGE SCALE GENOMIC DNA]</scope>
    <source>
        <strain evidence="4">CGMCC 1.10683</strain>
    </source>
</reference>
<feature type="region of interest" description="Disordered" evidence="1">
    <location>
        <begin position="118"/>
        <end position="144"/>
    </location>
</feature>
<evidence type="ECO:0000256" key="1">
    <source>
        <dbReference type="SAM" id="MobiDB-lite"/>
    </source>
</evidence>